<dbReference type="Pfam" id="PF01169">
    <property type="entry name" value="GDT1"/>
    <property type="match status" value="1"/>
</dbReference>
<organism evidence="7 8">
    <name type="scientific">Aedoeadaptatus ivorii</name>
    <dbReference type="NCBI Taxonomy" id="54006"/>
    <lineage>
        <taxon>Bacteria</taxon>
        <taxon>Bacillati</taxon>
        <taxon>Bacillota</taxon>
        <taxon>Tissierellia</taxon>
        <taxon>Tissierellales</taxon>
        <taxon>Peptoniphilaceae</taxon>
        <taxon>Aedoeadaptatus</taxon>
    </lineage>
</organism>
<feature type="transmembrane region" description="Helical" evidence="6">
    <location>
        <begin position="23"/>
        <end position="44"/>
    </location>
</feature>
<evidence type="ECO:0000256" key="6">
    <source>
        <dbReference type="RuleBase" id="RU365102"/>
    </source>
</evidence>
<comment type="subcellular location">
    <subcellularLocation>
        <location evidence="1 6">Membrane</location>
        <topology evidence="1 6">Multi-pass membrane protein</topology>
    </subcellularLocation>
</comment>
<dbReference type="KEGG" id="piv:NCTC13079_00160"/>
<name>A0A3S5AI91_9FIRM</name>
<evidence type="ECO:0000256" key="1">
    <source>
        <dbReference type="ARBA" id="ARBA00004141"/>
    </source>
</evidence>
<comment type="similarity">
    <text evidence="2 6">Belongs to the GDT1 family.</text>
</comment>
<comment type="caution">
    <text evidence="6">Lacks conserved residue(s) required for the propagation of feature annotation.</text>
</comment>
<proteinExistence type="inferred from homology"/>
<evidence type="ECO:0000256" key="2">
    <source>
        <dbReference type="ARBA" id="ARBA00009190"/>
    </source>
</evidence>
<reference evidence="7 8" key="1">
    <citation type="submission" date="2018-12" db="EMBL/GenBank/DDBJ databases">
        <authorList>
            <consortium name="Pathogen Informatics"/>
        </authorList>
    </citation>
    <scope>NUCLEOTIDE SEQUENCE [LARGE SCALE GENOMIC DNA]</scope>
    <source>
        <strain evidence="7 8">NCTC13079</strain>
    </source>
</reference>
<dbReference type="OrthoDB" id="5188730at2"/>
<dbReference type="GO" id="GO:0046873">
    <property type="term" value="F:metal ion transmembrane transporter activity"/>
    <property type="evidence" value="ECO:0007669"/>
    <property type="project" value="InterPro"/>
</dbReference>
<evidence type="ECO:0000256" key="3">
    <source>
        <dbReference type="ARBA" id="ARBA00022692"/>
    </source>
</evidence>
<keyword evidence="5 6" id="KW-0472">Membrane</keyword>
<evidence type="ECO:0000313" key="7">
    <source>
        <dbReference type="EMBL" id="VEJ34450.1"/>
    </source>
</evidence>
<keyword evidence="3 6" id="KW-0812">Transmembrane</keyword>
<evidence type="ECO:0000256" key="5">
    <source>
        <dbReference type="ARBA" id="ARBA00023136"/>
    </source>
</evidence>
<keyword evidence="8" id="KW-1185">Reference proteome</keyword>
<dbReference type="Proteomes" id="UP000269544">
    <property type="component" value="Chromosome"/>
</dbReference>
<accession>A0A3S5AI91</accession>
<dbReference type="EMBL" id="LR134523">
    <property type="protein sequence ID" value="VEJ34450.1"/>
    <property type="molecule type" value="Genomic_DNA"/>
</dbReference>
<sequence>MILVSAIGIVVGKYVGKRIPRVTLSYAAGALFLFFGVSKLYGALDAKYRAPWILILFALVLSAAVVYVLVKNQEKKKKRDSRYLLAAYKKVKYAETEEEKAQVAAEIERIGAEYFGENIPFVGDVLKHVERLHGVDPEIYDEIRKLWD</sequence>
<evidence type="ECO:0000256" key="4">
    <source>
        <dbReference type="ARBA" id="ARBA00022989"/>
    </source>
</evidence>
<protein>
    <recommendedName>
        <fullName evidence="6">GDT1 family protein</fullName>
    </recommendedName>
</protein>
<dbReference type="RefSeq" id="WP_126464639.1">
    <property type="nucleotide sequence ID" value="NZ_LR134523.1"/>
</dbReference>
<dbReference type="AlphaFoldDB" id="A0A3S5AI91"/>
<keyword evidence="4 6" id="KW-1133">Transmembrane helix</keyword>
<feature type="transmembrane region" description="Helical" evidence="6">
    <location>
        <begin position="50"/>
        <end position="70"/>
    </location>
</feature>
<dbReference type="GO" id="GO:0016020">
    <property type="term" value="C:membrane"/>
    <property type="evidence" value="ECO:0007669"/>
    <property type="project" value="UniProtKB-SubCell"/>
</dbReference>
<gene>
    <name evidence="7" type="ORF">NCTC13079_00160</name>
</gene>
<dbReference type="InterPro" id="IPR001727">
    <property type="entry name" value="GDT1-like"/>
</dbReference>
<evidence type="ECO:0000313" key="8">
    <source>
        <dbReference type="Proteomes" id="UP000269544"/>
    </source>
</evidence>